<feature type="compositionally biased region" description="Polar residues" evidence="10">
    <location>
        <begin position="348"/>
        <end position="361"/>
    </location>
</feature>
<dbReference type="PROSITE" id="PS00290">
    <property type="entry name" value="IG_MHC"/>
    <property type="match status" value="1"/>
</dbReference>
<accession>A0A8J0UNG1</accession>
<keyword evidence="6" id="KW-1015">Disulfide bond</keyword>
<dbReference type="Gene3D" id="2.60.40.10">
    <property type="entry name" value="Immunoglobulins"/>
    <property type="match status" value="1"/>
</dbReference>
<keyword evidence="7" id="KW-0325">Glycoprotein</keyword>
<evidence type="ECO:0000256" key="5">
    <source>
        <dbReference type="ARBA" id="ARBA00023136"/>
    </source>
</evidence>
<keyword evidence="13" id="KW-1185">Reference proteome</keyword>
<sequence length="455" mass="49327">MLIETMSLSWCSTLSASLSGTMLHSAVTQQLISAFLLLCSVTLTCGFDIVGTEGQSVTLPCTYKVSSTSDLTTMCWGKDACPSSKCNQPLIWTDGYKVTFKSSNHYELNGRITQGIVSLTIKSLTLRDQGTYCCRVEHHGWFNDMKLNIRLVVKKAPVTTKATTTTLRTTTRTIITTAKPTTIPTTMLVLTTGNLITDHEDHHTTGVEQRTDTSPYTSPGIAALTTLSAHANPSTRTDVVSTELKSTTSLSSESPTLPPTWVPHCNETGLPAHSIEPNTAYDIITKTYGESSREAEESDLPNTEFTTSAVNENRSPRETTKVNTIYTIESSSSPSTTQVDKIHPEQGPQHNSQPGSSPLSGNITIVETQKAGIPLYVLITVISVSVILVTMVTLLVLKLRGKGSGAYFFHQNPSLELVTHADDLAEDAQEGVPEVSKADWEVTVETNTDNVNNEP</sequence>
<dbReference type="InterPro" id="IPR003599">
    <property type="entry name" value="Ig_sub"/>
</dbReference>
<gene>
    <name evidence="14 15" type="primary">havcr1.L</name>
    <name evidence="14" type="synonym">havcr1</name>
</gene>
<keyword evidence="2 11" id="KW-0812">Transmembrane</keyword>
<organism evidence="13 14">
    <name type="scientific">Xenopus laevis</name>
    <name type="common">African clawed frog</name>
    <dbReference type="NCBI Taxonomy" id="8355"/>
    <lineage>
        <taxon>Eukaryota</taxon>
        <taxon>Metazoa</taxon>
        <taxon>Chordata</taxon>
        <taxon>Craniata</taxon>
        <taxon>Vertebrata</taxon>
        <taxon>Euteleostomi</taxon>
        <taxon>Amphibia</taxon>
        <taxon>Batrachia</taxon>
        <taxon>Anura</taxon>
        <taxon>Pipoidea</taxon>
        <taxon>Pipidae</taxon>
        <taxon>Xenopodinae</taxon>
        <taxon>Xenopus</taxon>
        <taxon>Xenopus</taxon>
    </lineage>
</organism>
<evidence type="ECO:0000256" key="2">
    <source>
        <dbReference type="ARBA" id="ARBA00022692"/>
    </source>
</evidence>
<dbReference type="InterPro" id="IPR013106">
    <property type="entry name" value="Ig_V-set"/>
</dbReference>
<evidence type="ECO:0000256" key="4">
    <source>
        <dbReference type="ARBA" id="ARBA00022989"/>
    </source>
</evidence>
<reference evidence="14" key="1">
    <citation type="submission" date="2025-08" db="UniProtKB">
        <authorList>
            <consortium name="RefSeq"/>
        </authorList>
    </citation>
    <scope>IDENTIFICATION</scope>
    <source>
        <strain evidence="14">J_2021</strain>
        <tissue evidence="14">Erythrocytes</tissue>
    </source>
</reference>
<dbReference type="Pfam" id="PF07686">
    <property type="entry name" value="V-set"/>
    <property type="match status" value="1"/>
</dbReference>
<dbReference type="AGR" id="Xenbase:XB-GENE-5867529"/>
<evidence type="ECO:0000256" key="6">
    <source>
        <dbReference type="ARBA" id="ARBA00023157"/>
    </source>
</evidence>
<dbReference type="InterPro" id="IPR013783">
    <property type="entry name" value="Ig-like_fold"/>
</dbReference>
<dbReference type="Proteomes" id="UP000186698">
    <property type="component" value="Chromosome 3L"/>
</dbReference>
<dbReference type="GO" id="GO:0016020">
    <property type="term" value="C:membrane"/>
    <property type="evidence" value="ECO:0007669"/>
    <property type="project" value="UniProtKB-SubCell"/>
</dbReference>
<protein>
    <submittedName>
        <fullName evidence="14">Epatitis A virus cellular receptor 1 L homeolog isoform X1</fullName>
    </submittedName>
</protein>
<dbReference type="CTD" id="432271"/>
<comment type="similarity">
    <text evidence="9">Belongs to the immunoglobulin superfamily. TIM family.</text>
</comment>
<evidence type="ECO:0000256" key="8">
    <source>
        <dbReference type="ARBA" id="ARBA00023319"/>
    </source>
</evidence>
<proteinExistence type="inferred from homology"/>
<feature type="region of interest" description="Disordered" evidence="10">
    <location>
        <begin position="290"/>
        <end position="361"/>
    </location>
</feature>
<evidence type="ECO:0000256" key="1">
    <source>
        <dbReference type="ARBA" id="ARBA00004479"/>
    </source>
</evidence>
<evidence type="ECO:0000259" key="12">
    <source>
        <dbReference type="PROSITE" id="PS50835"/>
    </source>
</evidence>
<dbReference type="GO" id="GO:0001786">
    <property type="term" value="F:phosphatidylserine binding"/>
    <property type="evidence" value="ECO:0000318"/>
    <property type="project" value="GO_Central"/>
</dbReference>
<keyword evidence="5 11" id="KW-0472">Membrane</keyword>
<keyword evidence="8" id="KW-0393">Immunoglobulin domain</keyword>
<dbReference type="SMART" id="SM00409">
    <property type="entry name" value="IG"/>
    <property type="match status" value="1"/>
</dbReference>
<dbReference type="OrthoDB" id="434099at2759"/>
<feature type="domain" description="Ig-like" evidence="12">
    <location>
        <begin position="53"/>
        <end position="148"/>
    </location>
</feature>
<name>A0A8J0UNG1_XENLA</name>
<evidence type="ECO:0000256" key="7">
    <source>
        <dbReference type="ARBA" id="ARBA00023180"/>
    </source>
</evidence>
<dbReference type="GeneID" id="432271"/>
<feature type="compositionally biased region" description="Polar residues" evidence="10">
    <location>
        <begin position="321"/>
        <end position="339"/>
    </location>
</feature>
<dbReference type="GO" id="GO:0060097">
    <property type="term" value="P:cytoskeletal rearrangement involved in phagocytosis, engulfment"/>
    <property type="evidence" value="ECO:0000318"/>
    <property type="project" value="GO_Central"/>
</dbReference>
<evidence type="ECO:0000256" key="10">
    <source>
        <dbReference type="SAM" id="MobiDB-lite"/>
    </source>
</evidence>
<evidence type="ECO:0000313" key="15">
    <source>
        <dbReference type="Xenbase" id="XB-GENE-5867529"/>
    </source>
</evidence>
<dbReference type="SUPFAM" id="SSF48726">
    <property type="entry name" value="Immunoglobulin"/>
    <property type="match status" value="1"/>
</dbReference>
<evidence type="ECO:0000256" key="3">
    <source>
        <dbReference type="ARBA" id="ARBA00022729"/>
    </source>
</evidence>
<dbReference type="PROSITE" id="PS50835">
    <property type="entry name" value="IG_LIKE"/>
    <property type="match status" value="1"/>
</dbReference>
<comment type="subcellular location">
    <subcellularLocation>
        <location evidence="1">Membrane</location>
        <topology evidence="1">Single-pass type I membrane protein</topology>
    </subcellularLocation>
</comment>
<keyword evidence="14" id="KW-0675">Receptor</keyword>
<dbReference type="RefSeq" id="XP_018106385.1">
    <property type="nucleotide sequence ID" value="XM_018250896.2"/>
</dbReference>
<keyword evidence="4 11" id="KW-1133">Transmembrane helix</keyword>
<dbReference type="PANTHER" id="PTHR46608">
    <property type="entry name" value="T-CELL IMMUNOGLOBULIN AND MUCIN DOMAIN-CONTAINING PROTEIN 4"/>
    <property type="match status" value="1"/>
</dbReference>
<dbReference type="GO" id="GO:0043277">
    <property type="term" value="P:apoptotic cell clearance"/>
    <property type="evidence" value="ECO:0000318"/>
    <property type="project" value="GO_Central"/>
</dbReference>
<dbReference type="InterPro" id="IPR007110">
    <property type="entry name" value="Ig-like_dom"/>
</dbReference>
<dbReference type="AlphaFoldDB" id="A0A8J0UNG1"/>
<dbReference type="InterPro" id="IPR003006">
    <property type="entry name" value="Ig/MHC_CS"/>
</dbReference>
<feature type="transmembrane region" description="Helical" evidence="11">
    <location>
        <begin position="373"/>
        <end position="397"/>
    </location>
</feature>
<keyword evidence="3" id="KW-0732">Signal</keyword>
<dbReference type="InterPro" id="IPR036179">
    <property type="entry name" value="Ig-like_dom_sf"/>
</dbReference>
<feature type="compositionally biased region" description="Polar residues" evidence="10">
    <location>
        <begin position="300"/>
        <end position="313"/>
    </location>
</feature>
<dbReference type="FunFam" id="2.60.40.10:FF:000774">
    <property type="entry name" value="Hepatitis A virus cellular receptor 1"/>
    <property type="match status" value="1"/>
</dbReference>
<evidence type="ECO:0000256" key="9">
    <source>
        <dbReference type="ARBA" id="ARBA00038203"/>
    </source>
</evidence>
<evidence type="ECO:0000256" key="11">
    <source>
        <dbReference type="SAM" id="Phobius"/>
    </source>
</evidence>
<dbReference type="PANTHER" id="PTHR46608:SF4">
    <property type="entry name" value="HEPATITIS A VIRUS CELLULAR RECEPTOR 1"/>
    <property type="match status" value="1"/>
</dbReference>
<dbReference type="Xenbase" id="XB-GENE-5867529">
    <property type="gene designation" value="havcr1.L"/>
</dbReference>
<evidence type="ECO:0000313" key="14">
    <source>
        <dbReference type="RefSeq" id="XP_018106385.1"/>
    </source>
</evidence>
<evidence type="ECO:0000313" key="13">
    <source>
        <dbReference type="Proteomes" id="UP000186698"/>
    </source>
</evidence>